<dbReference type="EMBL" id="PPTP01000001">
    <property type="protein sequence ID" value="RDB57330.1"/>
    <property type="molecule type" value="Genomic_DNA"/>
</dbReference>
<evidence type="ECO:0000256" key="2">
    <source>
        <dbReference type="ARBA" id="ARBA00008806"/>
    </source>
</evidence>
<dbReference type="InterPro" id="IPR027417">
    <property type="entry name" value="P-loop_NTPase"/>
</dbReference>
<dbReference type="Pfam" id="PF02534">
    <property type="entry name" value="T4SS-DNA_transf"/>
    <property type="match status" value="1"/>
</dbReference>
<proteinExistence type="inferred from homology"/>
<keyword evidence="5 8" id="KW-1133">Transmembrane helix</keyword>
<feature type="compositionally biased region" description="Low complexity" evidence="7">
    <location>
        <begin position="1"/>
        <end position="22"/>
    </location>
</feature>
<comment type="caution">
    <text evidence="9">The sequence shown here is derived from an EMBL/GenBank/DDBJ whole genome shotgun (WGS) entry which is preliminary data.</text>
</comment>
<dbReference type="GO" id="GO:0005886">
    <property type="term" value="C:plasma membrane"/>
    <property type="evidence" value="ECO:0007669"/>
    <property type="project" value="UniProtKB-SubCell"/>
</dbReference>
<keyword evidence="3" id="KW-1003">Cell membrane</keyword>
<protein>
    <recommendedName>
        <fullName evidence="11">Conjugal transfer protein TraG</fullName>
    </recommendedName>
</protein>
<dbReference type="PANTHER" id="PTHR37937:SF1">
    <property type="entry name" value="CONJUGATIVE TRANSFER: DNA TRANSPORT"/>
    <property type="match status" value="1"/>
</dbReference>
<dbReference type="OrthoDB" id="226701at2"/>
<evidence type="ECO:0000313" key="9">
    <source>
        <dbReference type="EMBL" id="RDB57330.1"/>
    </source>
</evidence>
<comment type="similarity">
    <text evidence="2">Belongs to the VirD4/TraG family.</text>
</comment>
<dbReference type="CDD" id="cd01127">
    <property type="entry name" value="TrwB_TraG_TraD_VirD4"/>
    <property type="match status" value="2"/>
</dbReference>
<evidence type="ECO:0000256" key="1">
    <source>
        <dbReference type="ARBA" id="ARBA00004651"/>
    </source>
</evidence>
<name>A0A369LDC8_9ACTN</name>
<evidence type="ECO:0000256" key="3">
    <source>
        <dbReference type="ARBA" id="ARBA00022475"/>
    </source>
</evidence>
<dbReference type="AlphaFoldDB" id="A0A369LDC8"/>
<gene>
    <name evidence="9" type="ORF">C1880_00430</name>
</gene>
<dbReference type="PANTHER" id="PTHR37937">
    <property type="entry name" value="CONJUGATIVE TRANSFER: DNA TRANSPORT"/>
    <property type="match status" value="1"/>
</dbReference>
<evidence type="ECO:0000313" key="10">
    <source>
        <dbReference type="Proteomes" id="UP000253792"/>
    </source>
</evidence>
<sequence length="706" mass="80791">MATRPRAASTTTAPRRPTMAAAPRKRSRPMRTLRGFLYLILGGTLCGWMFNRIAAWFIDNPLTVGSNHTVAEWAVILQDPFYLDSRTMPFFFLAFGAIALVSMTKYDWTGEREEQKKLRGEEYGNQRWARDDEMQQFAHTSTVKRVPIRIPQRTRDALRFARNNTKDFIKAKLGMTNKVSNPKPDYVEKIEDDNIILSERAELQMSKIPDPALERNKHVYVLGGSGSGKTFNFVGPNLLQLNSSIVTTDPKGDTLKQYGNFFLRHGYKLKVVNTKPDQINQSMHYNPLLYLQDSTSIMQIVNLLVENTSGNAEAEKEDFFVKAERQLYMALMGYLFYFYADQPQYQTFPQMLDLLQLAGKDNPSQTKTPLDIIMLGTTAEDGFQGFEEWIVANHGGDEASAQASEEYFVIKQYKGFKSTSGSPETEASVIASCNVRLAPFAVSAVREFFSEDELELEMIGQEPTAFFLVMSDTDKTFNFILAMLLYQLFDVNTAIADKNPGSHCKIPVNCILDELANIGRIPDLDVKIATLRSRWIYITAILQSVTQLKKMYKDNADIIEGNCDTTLFLGRCDLETNKKISERLGKFTATVRNRSESHGRQGSWSESENKIGKELMAAADLGNNPEKFSGDDCIVFIKNAFPFLDKKYRTIDHPRYHELREVGEFNLDDWNWDRKCERERAHRAEVEEMRWRIEEARAFFDPEFFM</sequence>
<evidence type="ECO:0000256" key="8">
    <source>
        <dbReference type="SAM" id="Phobius"/>
    </source>
</evidence>
<feature type="transmembrane region" description="Helical" evidence="8">
    <location>
        <begin position="35"/>
        <end position="58"/>
    </location>
</feature>
<dbReference type="InterPro" id="IPR003688">
    <property type="entry name" value="TraG/VirD4"/>
</dbReference>
<evidence type="ECO:0008006" key="11">
    <source>
        <dbReference type="Google" id="ProtNLM"/>
    </source>
</evidence>
<keyword evidence="10" id="KW-1185">Reference proteome</keyword>
<dbReference type="Gene3D" id="3.40.50.300">
    <property type="entry name" value="P-loop containing nucleotide triphosphate hydrolases"/>
    <property type="match status" value="2"/>
</dbReference>
<evidence type="ECO:0000256" key="5">
    <source>
        <dbReference type="ARBA" id="ARBA00022989"/>
    </source>
</evidence>
<keyword evidence="4 8" id="KW-0812">Transmembrane</keyword>
<evidence type="ECO:0000256" key="4">
    <source>
        <dbReference type="ARBA" id="ARBA00022692"/>
    </source>
</evidence>
<accession>A0A369LDC8</accession>
<dbReference type="SUPFAM" id="SSF52540">
    <property type="entry name" value="P-loop containing nucleoside triphosphate hydrolases"/>
    <property type="match status" value="1"/>
</dbReference>
<comment type="subcellular location">
    <subcellularLocation>
        <location evidence="1">Cell membrane</location>
        <topology evidence="1">Multi-pass membrane protein</topology>
    </subcellularLocation>
</comment>
<dbReference type="NCBIfam" id="NF045973">
    <property type="entry name" value="conju_CD1115"/>
    <property type="match status" value="1"/>
</dbReference>
<dbReference type="Proteomes" id="UP000253792">
    <property type="component" value="Unassembled WGS sequence"/>
</dbReference>
<evidence type="ECO:0000256" key="6">
    <source>
        <dbReference type="ARBA" id="ARBA00023136"/>
    </source>
</evidence>
<keyword evidence="6 8" id="KW-0472">Membrane</keyword>
<dbReference type="InterPro" id="IPR051539">
    <property type="entry name" value="T4SS-coupling_protein"/>
</dbReference>
<organism evidence="9 10">
    <name type="scientific">Senegalimassilia anaerobia</name>
    <dbReference type="NCBI Taxonomy" id="1473216"/>
    <lineage>
        <taxon>Bacteria</taxon>
        <taxon>Bacillati</taxon>
        <taxon>Actinomycetota</taxon>
        <taxon>Coriobacteriia</taxon>
        <taxon>Coriobacteriales</taxon>
        <taxon>Coriobacteriaceae</taxon>
        <taxon>Senegalimassilia</taxon>
    </lineage>
</organism>
<evidence type="ECO:0000256" key="7">
    <source>
        <dbReference type="SAM" id="MobiDB-lite"/>
    </source>
</evidence>
<reference evidence="9 10" key="1">
    <citation type="journal article" date="2018" name="Elife">
        <title>Discovery and characterization of a prevalent human gut bacterial enzyme sufficient for the inactivation of a family of plant toxins.</title>
        <authorList>
            <person name="Koppel N."/>
            <person name="Bisanz J.E."/>
            <person name="Pandelia M.E."/>
            <person name="Turnbaugh P.J."/>
            <person name="Balskus E.P."/>
        </authorList>
    </citation>
    <scope>NUCLEOTIDE SEQUENCE [LARGE SCALE GENOMIC DNA]</scope>
    <source>
        <strain evidence="10">anaerobia AP69FAA</strain>
    </source>
</reference>
<feature type="region of interest" description="Disordered" evidence="7">
    <location>
        <begin position="1"/>
        <end position="27"/>
    </location>
</feature>